<evidence type="ECO:0000259" key="3">
    <source>
        <dbReference type="Pfam" id="PF13843"/>
    </source>
</evidence>
<keyword evidence="2" id="KW-0472">Membrane</keyword>
<keyword evidence="2" id="KW-0812">Transmembrane</keyword>
<feature type="compositionally biased region" description="Basic and acidic residues" evidence="1">
    <location>
        <begin position="134"/>
        <end position="144"/>
    </location>
</feature>
<evidence type="ECO:0000256" key="1">
    <source>
        <dbReference type="SAM" id="MobiDB-lite"/>
    </source>
</evidence>
<feature type="region of interest" description="Disordered" evidence="1">
    <location>
        <begin position="123"/>
        <end position="144"/>
    </location>
</feature>
<reference evidence="4" key="1">
    <citation type="journal article" date="2023" name="G3 (Bethesda)">
        <title>A reference genome for the long-term kleptoplast-retaining sea slug Elysia crispata morphotype clarki.</title>
        <authorList>
            <person name="Eastman K.E."/>
            <person name="Pendleton A.L."/>
            <person name="Shaikh M.A."/>
            <person name="Suttiyut T."/>
            <person name="Ogas R."/>
            <person name="Tomko P."/>
            <person name="Gavelis G."/>
            <person name="Widhalm J.R."/>
            <person name="Wisecaver J.H."/>
        </authorList>
    </citation>
    <scope>NUCLEOTIDE SEQUENCE</scope>
    <source>
        <strain evidence="4">ECLA1</strain>
    </source>
</reference>
<sequence length="144" mass="16391">MHNKAEVGDNGKPDIVLTYNKTKGGVDAMDQMTHAFTTKRKSKRWPMVYFFNILDLASIAARVVFKCEFPLDTLSHEDNRQRFNLTVARSLVAQIERRAATFPSHHEIIRQNIACVLKSLCPEPQPQQTPAKATKTDRPAKKQK</sequence>
<proteinExistence type="predicted"/>
<dbReference type="EMBL" id="JAWDGP010005281">
    <property type="protein sequence ID" value="KAK3758264.1"/>
    <property type="molecule type" value="Genomic_DNA"/>
</dbReference>
<feature type="transmembrane region" description="Helical" evidence="2">
    <location>
        <begin position="47"/>
        <end position="65"/>
    </location>
</feature>
<organism evidence="4 5">
    <name type="scientific">Elysia crispata</name>
    <name type="common">lettuce slug</name>
    <dbReference type="NCBI Taxonomy" id="231223"/>
    <lineage>
        <taxon>Eukaryota</taxon>
        <taxon>Metazoa</taxon>
        <taxon>Spiralia</taxon>
        <taxon>Lophotrochozoa</taxon>
        <taxon>Mollusca</taxon>
        <taxon>Gastropoda</taxon>
        <taxon>Heterobranchia</taxon>
        <taxon>Euthyneura</taxon>
        <taxon>Panpulmonata</taxon>
        <taxon>Sacoglossa</taxon>
        <taxon>Placobranchoidea</taxon>
        <taxon>Plakobranchidae</taxon>
        <taxon>Elysia</taxon>
    </lineage>
</organism>
<gene>
    <name evidence="4" type="ORF">RRG08_036534</name>
</gene>
<dbReference type="AlphaFoldDB" id="A0AAE1D5N2"/>
<evidence type="ECO:0000313" key="4">
    <source>
        <dbReference type="EMBL" id="KAK3758264.1"/>
    </source>
</evidence>
<protein>
    <recommendedName>
        <fullName evidence="3">PiggyBac transposable element-derived protein domain-containing protein</fullName>
    </recommendedName>
</protein>
<dbReference type="Proteomes" id="UP001283361">
    <property type="component" value="Unassembled WGS sequence"/>
</dbReference>
<dbReference type="InterPro" id="IPR029526">
    <property type="entry name" value="PGBD"/>
</dbReference>
<keyword evidence="5" id="KW-1185">Reference proteome</keyword>
<keyword evidence="2" id="KW-1133">Transmembrane helix</keyword>
<name>A0AAE1D5N2_9GAST</name>
<feature type="domain" description="PiggyBac transposable element-derived protein" evidence="3">
    <location>
        <begin position="9"/>
        <end position="57"/>
    </location>
</feature>
<dbReference type="Pfam" id="PF13843">
    <property type="entry name" value="DDE_Tnp_1_7"/>
    <property type="match status" value="1"/>
</dbReference>
<evidence type="ECO:0000256" key="2">
    <source>
        <dbReference type="SAM" id="Phobius"/>
    </source>
</evidence>
<comment type="caution">
    <text evidence="4">The sequence shown here is derived from an EMBL/GenBank/DDBJ whole genome shotgun (WGS) entry which is preliminary data.</text>
</comment>
<accession>A0AAE1D5N2</accession>
<evidence type="ECO:0000313" key="5">
    <source>
        <dbReference type="Proteomes" id="UP001283361"/>
    </source>
</evidence>
<dbReference type="PANTHER" id="PTHR47272">
    <property type="entry name" value="DDE_TNP_1_7 DOMAIN-CONTAINING PROTEIN"/>
    <property type="match status" value="1"/>
</dbReference>